<evidence type="ECO:0000313" key="3">
    <source>
        <dbReference type="Proteomes" id="UP000183200"/>
    </source>
</evidence>
<dbReference type="OrthoDB" id="638838at2"/>
<protein>
    <submittedName>
        <fullName evidence="2">Uncharacterized protein</fullName>
    </submittedName>
</protein>
<organism evidence="2 3">
    <name type="scientific">Pedobacter steynii</name>
    <dbReference type="NCBI Taxonomy" id="430522"/>
    <lineage>
        <taxon>Bacteria</taxon>
        <taxon>Pseudomonadati</taxon>
        <taxon>Bacteroidota</taxon>
        <taxon>Sphingobacteriia</taxon>
        <taxon>Sphingobacteriales</taxon>
        <taxon>Sphingobacteriaceae</taxon>
        <taxon>Pedobacter</taxon>
    </lineage>
</organism>
<keyword evidence="1" id="KW-0472">Membrane</keyword>
<dbReference type="EMBL" id="FNGY01000013">
    <property type="protein sequence ID" value="SDO29994.1"/>
    <property type="molecule type" value="Genomic_DNA"/>
</dbReference>
<feature type="transmembrane region" description="Helical" evidence="1">
    <location>
        <begin position="35"/>
        <end position="57"/>
    </location>
</feature>
<evidence type="ECO:0000313" key="2">
    <source>
        <dbReference type="EMBL" id="SDO29994.1"/>
    </source>
</evidence>
<dbReference type="AlphaFoldDB" id="A0A1H0IF04"/>
<dbReference type="Proteomes" id="UP000183200">
    <property type="component" value="Unassembled WGS sequence"/>
</dbReference>
<evidence type="ECO:0000256" key="1">
    <source>
        <dbReference type="SAM" id="Phobius"/>
    </source>
</evidence>
<keyword evidence="1" id="KW-1133">Transmembrane helix</keyword>
<reference evidence="3" key="1">
    <citation type="submission" date="2016-10" db="EMBL/GenBank/DDBJ databases">
        <authorList>
            <person name="Varghese N."/>
            <person name="Submissions S."/>
        </authorList>
    </citation>
    <scope>NUCLEOTIDE SEQUENCE [LARGE SCALE GENOMIC DNA]</scope>
    <source>
        <strain evidence="3">DSM 19110</strain>
    </source>
</reference>
<sequence length="426" mass="49053">MDRKKKKQAAIKSAANVEQARKALKERFMDRIRKIIVLIGGSELLAKFPPIFMHHLYEVRYPVLKAKAAPGSEMSKTRIIQFNKLMYQLMEGIDIELDNGNTIPLTWYLSEGLTLIDCVGEIDIIADPDLADLKTHFLPYLHDSKTHRELQDGLVNLVTHTCRLLADYNDQIYSADLSMTPYFARFNPQNDIIIHPFKQERHQIMLKDGFRSAIRLGWASPDLEMEYFNVKPSLLGFKTVGLDIPLPLYITIHALDRLRERINITPGIMHEILLMTFLQDKIPHRWSGNESQVDFCIADQKVGYFAVKLHGDKLVVRTFLFLTNNDTFEGEKLSRLLNINKIDKEYLAIDTLPAFNSYHIDQNEKLSKLFKDAGCGSLLGLGYLQEFTANQVKDKDPESILQYLADAPYFNRQLQTEQDEHEGTEY</sequence>
<accession>A0A1H0IF04</accession>
<gene>
    <name evidence="2" type="ORF">SAMN05421820_113133</name>
</gene>
<keyword evidence="3" id="KW-1185">Reference proteome</keyword>
<dbReference type="RefSeq" id="WP_074612327.1">
    <property type="nucleotide sequence ID" value="NZ_FNGY01000013.1"/>
</dbReference>
<dbReference type="STRING" id="430522.BFS30_14275"/>
<proteinExistence type="predicted"/>
<keyword evidence="1" id="KW-0812">Transmembrane</keyword>
<name>A0A1H0IF04_9SPHI</name>